<evidence type="ECO:0000313" key="2">
    <source>
        <dbReference type="Proteomes" id="UP001239111"/>
    </source>
</evidence>
<evidence type="ECO:0000313" key="1">
    <source>
        <dbReference type="EMBL" id="KAJ8673771.1"/>
    </source>
</evidence>
<accession>A0ACC2NSC3</accession>
<sequence>MKFTLFLYRDAGVSRKFIDILIRSFNNLISYLFIPYIKEQIKKELKNDVDANTMGKILFILDQNKSPFSSLLTEKQRFRMYEEKNVYQVPEDYKIGEKKIQISDTETINKPVTGVHLSLSRTSEIFLKIPGILNGMLQYMSELMSEEGTISNIIQGKLWKTKYLPFFKDRIVIPLIVFFDDFETRNPLGSHSGEQKFRGVYISLPCLPPHSSSKLTNILISSIFHAKDRDAYGNHACFAPLLEDLKYLSETGITVLMDGKPTQIYFECVLFVGDNLGVNSCCGSIPGFLSDYCCRICRATAEQCRKLVRESSTLLRNATNYASDLAKGAGGVVQECIFNTMPRFHIAENRALDLMHDLFEGVAPSVIGQVLTILIFKKKYFTLDTLNHRIDKFDYGPHESNKPRPISVQNCTPAEFAMTGLSQRIKIRQSAAEMLVLSKYFVLIIGDLIKNRNDEHWHLYRILRKIIGVVIAPQFNETDVLILRDNIANHHKLYIRLFGSLKPKFHFMTHIPEIMLENGPLIHFWGMTFERKHTDLKDVVEGTTSSRNLLKTIATRNLLKLCYMKEFTDSPENDISIGSIAENMICPSELKKRVPGYAGDHWGKRYHSIDVLGKKFTDGTVFLLRADDYGFPVFARLKEIYEVNSNIYFFASTLDVIDFDDWYHSYRVVDNDEPNEFVNLKLVPKLGPCLVTKIEDEVFVMTRYDT</sequence>
<proteinExistence type="predicted"/>
<dbReference type="EMBL" id="CM056743">
    <property type="protein sequence ID" value="KAJ8673771.1"/>
    <property type="molecule type" value="Genomic_DNA"/>
</dbReference>
<protein>
    <submittedName>
        <fullName evidence="1">Uncharacterized protein</fullName>
    </submittedName>
</protein>
<comment type="caution">
    <text evidence="1">The sequence shown here is derived from an EMBL/GenBank/DDBJ whole genome shotgun (WGS) entry which is preliminary data.</text>
</comment>
<reference evidence="1" key="1">
    <citation type="submission" date="2023-04" db="EMBL/GenBank/DDBJ databases">
        <title>A chromosome-level genome assembly of the parasitoid wasp Eretmocerus hayati.</title>
        <authorList>
            <person name="Zhong Y."/>
            <person name="Liu S."/>
            <person name="Liu Y."/>
        </authorList>
    </citation>
    <scope>NUCLEOTIDE SEQUENCE</scope>
    <source>
        <strain evidence="1">ZJU_SS_LIU_2023</strain>
    </source>
</reference>
<name>A0ACC2NSC3_9HYME</name>
<keyword evidence="2" id="KW-1185">Reference proteome</keyword>
<gene>
    <name evidence="1" type="ORF">QAD02_005033</name>
</gene>
<organism evidence="1 2">
    <name type="scientific">Eretmocerus hayati</name>
    <dbReference type="NCBI Taxonomy" id="131215"/>
    <lineage>
        <taxon>Eukaryota</taxon>
        <taxon>Metazoa</taxon>
        <taxon>Ecdysozoa</taxon>
        <taxon>Arthropoda</taxon>
        <taxon>Hexapoda</taxon>
        <taxon>Insecta</taxon>
        <taxon>Pterygota</taxon>
        <taxon>Neoptera</taxon>
        <taxon>Endopterygota</taxon>
        <taxon>Hymenoptera</taxon>
        <taxon>Apocrita</taxon>
        <taxon>Proctotrupomorpha</taxon>
        <taxon>Chalcidoidea</taxon>
        <taxon>Aphelinidae</taxon>
        <taxon>Aphelininae</taxon>
        <taxon>Eretmocerus</taxon>
    </lineage>
</organism>
<dbReference type="Proteomes" id="UP001239111">
    <property type="component" value="Chromosome 3"/>
</dbReference>